<dbReference type="GO" id="GO:0016987">
    <property type="term" value="F:sigma factor activity"/>
    <property type="evidence" value="ECO:0007669"/>
    <property type="project" value="UniProtKB-KW"/>
</dbReference>
<dbReference type="PANTHER" id="PTHR47756:SF2">
    <property type="entry name" value="BLL6612 PROTEIN"/>
    <property type="match status" value="1"/>
</dbReference>
<evidence type="ECO:0000259" key="7">
    <source>
        <dbReference type="Pfam" id="PF08281"/>
    </source>
</evidence>
<evidence type="ECO:0000256" key="2">
    <source>
        <dbReference type="ARBA" id="ARBA00023015"/>
    </source>
</evidence>
<dbReference type="Pfam" id="PF04542">
    <property type="entry name" value="Sigma70_r2"/>
    <property type="match status" value="1"/>
</dbReference>
<dbReference type="NCBIfam" id="TIGR02937">
    <property type="entry name" value="sigma70-ECF"/>
    <property type="match status" value="1"/>
</dbReference>
<keyword evidence="4" id="KW-0238">DNA-binding</keyword>
<dbReference type="InterPro" id="IPR036388">
    <property type="entry name" value="WH-like_DNA-bd_sf"/>
</dbReference>
<evidence type="ECO:0000313" key="9">
    <source>
        <dbReference type="EMBL" id="NKY01335.1"/>
    </source>
</evidence>
<feature type="domain" description="RNA polymerase sigma-70 region 2" evidence="6">
    <location>
        <begin position="18"/>
        <end position="79"/>
    </location>
</feature>
<dbReference type="InterPro" id="IPR014284">
    <property type="entry name" value="RNA_pol_sigma-70_dom"/>
</dbReference>
<proteinExistence type="inferred from homology"/>
<dbReference type="InterPro" id="IPR013325">
    <property type="entry name" value="RNA_pol_sigma_r2"/>
</dbReference>
<feature type="domain" description="RNA polymerase sigma factor 70 region 4 type 2" evidence="7">
    <location>
        <begin position="119"/>
        <end position="171"/>
    </location>
</feature>
<sequence length="420" mass="46110">MTDDPVGVAVTRVAREESGRLLALLAARYDDVDLADDCVQEALLKAIGAWRRTGIPDNPTAWIHTVARNAMVDALRRRAADRRRLASAARDLVAADEIGPSSPEPIVDESAVPDERLRLMFLCCHPALDLSAQTALTLRLVGGLTTAEIAAAFGVTEATLAQRIVRAKRKIRQARIPLRVPTDLDDRVAALLGVLYLIFNEGYLASAVDAPALVRVDLAAEAIRLTETLAMLLPDDGEVAGLLALELFQHSRAAARTDDGGRLVTLDCQDRTRWDTGMIGRAQHHLREAVARPGVGPYRLQALIAGIHARAAGSADTDWGVIVEIYRILERLTPGRFVALNSAIALAMHEGPEAGLAALDRIDGLDTHHLWHAARAEQFDKLDRREESVESFSRALEFVRNPAERRHLERRLEQVRGIEW</sequence>
<dbReference type="InterPro" id="IPR007627">
    <property type="entry name" value="RNA_pol_sigma70_r2"/>
</dbReference>
<comment type="caution">
    <text evidence="9">The sequence shown here is derived from an EMBL/GenBank/DDBJ whole genome shotgun (WGS) entry which is preliminary data.</text>
</comment>
<dbReference type="Gene3D" id="1.10.10.10">
    <property type="entry name" value="Winged helix-like DNA-binding domain superfamily/Winged helix DNA-binding domain"/>
    <property type="match status" value="1"/>
</dbReference>
<evidence type="ECO:0000313" key="10">
    <source>
        <dbReference type="Proteomes" id="UP000563898"/>
    </source>
</evidence>
<dbReference type="AlphaFoldDB" id="A0A846WHW5"/>
<dbReference type="InterPro" id="IPR013249">
    <property type="entry name" value="RNA_pol_sigma70_r4_t2"/>
</dbReference>
<dbReference type="EMBL" id="JAAXPC010000003">
    <property type="protein sequence ID" value="NKY01335.1"/>
    <property type="molecule type" value="Genomic_DNA"/>
</dbReference>
<dbReference type="PANTHER" id="PTHR47756">
    <property type="entry name" value="BLL6612 PROTEIN-RELATED"/>
    <property type="match status" value="1"/>
</dbReference>
<reference evidence="9 10" key="1">
    <citation type="submission" date="2020-04" db="EMBL/GenBank/DDBJ databases">
        <title>MicrobeNet Type strains.</title>
        <authorList>
            <person name="Nicholson A.C."/>
        </authorList>
    </citation>
    <scope>NUCLEOTIDE SEQUENCE [LARGE SCALE GENOMIC DNA]</scope>
    <source>
        <strain evidence="9 10">ATCC BAA-14</strain>
    </source>
</reference>
<dbReference type="RefSeq" id="WP_006372291.1">
    <property type="nucleotide sequence ID" value="NZ_JAAXPC010000003.1"/>
</dbReference>
<dbReference type="GO" id="GO:0006352">
    <property type="term" value="P:DNA-templated transcription initiation"/>
    <property type="evidence" value="ECO:0007669"/>
    <property type="project" value="InterPro"/>
</dbReference>
<dbReference type="Pfam" id="PF20239">
    <property type="entry name" value="DUF6596"/>
    <property type="match status" value="1"/>
</dbReference>
<dbReference type="GO" id="GO:0003677">
    <property type="term" value="F:DNA binding"/>
    <property type="evidence" value="ECO:0007669"/>
    <property type="project" value="UniProtKB-KW"/>
</dbReference>
<name>A0A846WHW5_9ACTN</name>
<dbReference type="SUPFAM" id="SSF88659">
    <property type="entry name" value="Sigma3 and sigma4 domains of RNA polymerase sigma factors"/>
    <property type="match status" value="1"/>
</dbReference>
<gene>
    <name evidence="9" type="ORF">HGA05_07095</name>
</gene>
<dbReference type="SUPFAM" id="SSF88946">
    <property type="entry name" value="Sigma2 domain of RNA polymerase sigma factors"/>
    <property type="match status" value="1"/>
</dbReference>
<evidence type="ECO:0000259" key="8">
    <source>
        <dbReference type="Pfam" id="PF20239"/>
    </source>
</evidence>
<protein>
    <submittedName>
        <fullName evidence="9">Sigma-70 family RNA polymerase sigma factor</fullName>
    </submittedName>
</protein>
<evidence type="ECO:0000259" key="6">
    <source>
        <dbReference type="Pfam" id="PF04542"/>
    </source>
</evidence>
<evidence type="ECO:0000256" key="1">
    <source>
        <dbReference type="ARBA" id="ARBA00010641"/>
    </source>
</evidence>
<dbReference type="Pfam" id="PF08281">
    <property type="entry name" value="Sigma70_r4_2"/>
    <property type="match status" value="1"/>
</dbReference>
<dbReference type="Proteomes" id="UP000563898">
    <property type="component" value="Unassembled WGS sequence"/>
</dbReference>
<keyword evidence="3" id="KW-0731">Sigma factor</keyword>
<dbReference type="InterPro" id="IPR013324">
    <property type="entry name" value="RNA_pol_sigma_r3/r4-like"/>
</dbReference>
<feature type="domain" description="DUF6596" evidence="8">
    <location>
        <begin position="187"/>
        <end position="289"/>
    </location>
</feature>
<organism evidence="9 10">
    <name type="scientific">Gordonia polyisoprenivorans</name>
    <dbReference type="NCBI Taxonomy" id="84595"/>
    <lineage>
        <taxon>Bacteria</taxon>
        <taxon>Bacillati</taxon>
        <taxon>Actinomycetota</taxon>
        <taxon>Actinomycetes</taxon>
        <taxon>Mycobacteriales</taxon>
        <taxon>Gordoniaceae</taxon>
        <taxon>Gordonia</taxon>
    </lineage>
</organism>
<evidence type="ECO:0000256" key="4">
    <source>
        <dbReference type="ARBA" id="ARBA00023125"/>
    </source>
</evidence>
<dbReference type="Gene3D" id="1.10.1740.10">
    <property type="match status" value="1"/>
</dbReference>
<dbReference type="InterPro" id="IPR046531">
    <property type="entry name" value="DUF6596"/>
</dbReference>
<comment type="similarity">
    <text evidence="1">Belongs to the sigma-70 factor family. ECF subfamily.</text>
</comment>
<evidence type="ECO:0000256" key="3">
    <source>
        <dbReference type="ARBA" id="ARBA00023082"/>
    </source>
</evidence>
<accession>A0A846WHW5</accession>
<evidence type="ECO:0000256" key="5">
    <source>
        <dbReference type="ARBA" id="ARBA00023163"/>
    </source>
</evidence>
<keyword evidence="5" id="KW-0804">Transcription</keyword>
<keyword evidence="2" id="KW-0805">Transcription regulation</keyword>